<gene>
    <name evidence="3" type="ordered locus">Mpe_B0625</name>
</gene>
<dbReference type="Proteomes" id="UP000000366">
    <property type="component" value="Plasmid RPME01"/>
</dbReference>
<dbReference type="InterPro" id="IPR058575">
    <property type="entry name" value="NTP_transf_8_dom"/>
</dbReference>
<evidence type="ECO:0000259" key="2">
    <source>
        <dbReference type="Pfam" id="PF12281"/>
    </source>
</evidence>
<proteinExistence type="predicted"/>
<dbReference type="eggNOG" id="COG5397">
    <property type="taxonomic scope" value="Bacteria"/>
</dbReference>
<evidence type="ECO:0000313" key="3">
    <source>
        <dbReference type="EMBL" id="ABM97389.1"/>
    </source>
</evidence>
<dbReference type="KEGG" id="mpt:Mpe_B0625"/>
<dbReference type="AlphaFoldDB" id="A2SPA0"/>
<dbReference type="EMBL" id="CP000556">
    <property type="protein sequence ID" value="ABM97389.1"/>
    <property type="molecule type" value="Genomic_DNA"/>
</dbReference>
<dbReference type="HOGENOM" id="CLU_803242_0_0_4"/>
<accession>A2SPA0</accession>
<geneLocation type="plasmid" evidence="3 4">
    <name>RPME01</name>
</geneLocation>
<keyword evidence="3" id="KW-0614">Plasmid</keyword>
<name>A2SPA0_METPP</name>
<dbReference type="RefSeq" id="WP_011831934.1">
    <property type="nucleotide sequence ID" value="NC_008826.1"/>
</dbReference>
<dbReference type="Pfam" id="PF12281">
    <property type="entry name" value="NTP_transf_8"/>
    <property type="match status" value="1"/>
</dbReference>
<feature type="domain" description="Nucleotidyltransferase-like" evidence="2">
    <location>
        <begin position="110"/>
        <end position="320"/>
    </location>
</feature>
<reference evidence="3 4" key="1">
    <citation type="journal article" date="2007" name="J. Bacteriol.">
        <title>Whole-genome analysis of the methyl tert-butyl ether-degrading beta-proteobacterium Methylibium petroleiphilum PM1.</title>
        <authorList>
            <person name="Kane S.R."/>
            <person name="Chakicherla A.Y."/>
            <person name="Chain P.S.G."/>
            <person name="Schmidt R."/>
            <person name="Shin M.W."/>
            <person name="Legler T.C."/>
            <person name="Scow K.M."/>
            <person name="Larimer F.W."/>
            <person name="Lucas S.M."/>
            <person name="Richardson P.M."/>
            <person name="Hristova K.R."/>
        </authorList>
    </citation>
    <scope>NUCLEOTIDE SEQUENCE [LARGE SCALE GENOMIC DNA]</scope>
    <source>
        <strain evidence="4">ATCC BAA-1232 / LMG 22953 / PM1</strain>
        <plasmid evidence="3 4">RPME01</plasmid>
    </source>
</reference>
<evidence type="ECO:0000313" key="4">
    <source>
        <dbReference type="Proteomes" id="UP000000366"/>
    </source>
</evidence>
<feature type="region of interest" description="Disordered" evidence="1">
    <location>
        <begin position="332"/>
        <end position="351"/>
    </location>
</feature>
<organism evidence="3 4">
    <name type="scientific">Methylibium petroleiphilum (strain ATCC BAA-1232 / LMG 22953 / PM1)</name>
    <dbReference type="NCBI Taxonomy" id="420662"/>
    <lineage>
        <taxon>Bacteria</taxon>
        <taxon>Pseudomonadati</taxon>
        <taxon>Pseudomonadota</taxon>
        <taxon>Betaproteobacteria</taxon>
        <taxon>Burkholderiales</taxon>
        <taxon>Sphaerotilaceae</taxon>
        <taxon>Methylibium</taxon>
    </lineage>
</organism>
<evidence type="ECO:0000256" key="1">
    <source>
        <dbReference type="SAM" id="MobiDB-lite"/>
    </source>
</evidence>
<sequence length="351" mass="39353">MYSVLSNAQAKQYLDAVAVFEDWRETSRQVLEYRGGMHWKTVAGRSYLYRTKDRLGNAKSLGPRSDATEQLYEQFTARKEALTSRLADLKETMRTHARVNAALRLGSVPNEVADVCSELDAAQLMGKSMMVIGTNAMHAYAYLAGVRFQADIMATTDVDLLWNHKAKLSLMATAEVSKDGLLGLLQRCDKTYVQDPRQRFRARSSTGFMVDLIRQMPEPPWADEPDRLAKNDLVATDISNMDWLLSAPRIEQPAVAVDGRVFMMTAPDPRAFAAFKVWLSQEPGRDPLKKGRDIAQARAVLRVLEERLPHLPLIEAMQSFPKQVVDAVKDELSSSIEPASTEAAAARRRRP</sequence>
<protein>
    <recommendedName>
        <fullName evidence="2">Nucleotidyltransferase-like domain-containing protein</fullName>
    </recommendedName>
</protein>
<keyword evidence="4" id="KW-1185">Reference proteome</keyword>